<organism evidence="2 3">
    <name type="scientific">Phocaeicola dorei</name>
    <dbReference type="NCBI Taxonomy" id="357276"/>
    <lineage>
        <taxon>Bacteria</taxon>
        <taxon>Pseudomonadati</taxon>
        <taxon>Bacteroidota</taxon>
        <taxon>Bacteroidia</taxon>
        <taxon>Bacteroidales</taxon>
        <taxon>Bacteroidaceae</taxon>
        <taxon>Phocaeicola</taxon>
    </lineage>
</organism>
<sequence length="47" mass="5427">MKKKKHNKTEVYTDAQLTALLKKSEVVISSSKNDNKKELGHDKKEKQ</sequence>
<evidence type="ECO:0000313" key="2">
    <source>
        <dbReference type="EMBL" id="WHX08817.1"/>
    </source>
</evidence>
<dbReference type="EMBL" id="CP126056">
    <property type="protein sequence ID" value="WHX08817.1"/>
    <property type="molecule type" value="Genomic_DNA"/>
</dbReference>
<feature type="region of interest" description="Disordered" evidence="1">
    <location>
        <begin position="25"/>
        <end position="47"/>
    </location>
</feature>
<dbReference type="Proteomes" id="UP001177934">
    <property type="component" value="Chromosome"/>
</dbReference>
<feature type="compositionally biased region" description="Basic and acidic residues" evidence="1">
    <location>
        <begin position="33"/>
        <end position="47"/>
    </location>
</feature>
<reference evidence="2" key="1">
    <citation type="journal article" date="2023" name="Nat. Commun.">
        <title>Identification of a novel Human Milk Oligosaccharides utilization cluster in the infant gut commensal Bacteroides dorei.</title>
        <authorList>
            <person name="Kijner S."/>
            <person name="Ennis D."/>
            <person name="Shmorak S."/>
            <person name="Florentin A."/>
            <person name="Yassour M."/>
        </authorList>
    </citation>
    <scope>NUCLEOTIDE SEQUENCE</scope>
    <source>
        <strain evidence="2">2</strain>
    </source>
</reference>
<gene>
    <name evidence="2" type="ORF">QNN11_15410</name>
</gene>
<dbReference type="AlphaFoldDB" id="A0AA95HJA8"/>
<evidence type="ECO:0000256" key="1">
    <source>
        <dbReference type="SAM" id="MobiDB-lite"/>
    </source>
</evidence>
<accession>A0AA95HJA8</accession>
<evidence type="ECO:0000313" key="3">
    <source>
        <dbReference type="Proteomes" id="UP001177934"/>
    </source>
</evidence>
<proteinExistence type="predicted"/>
<name>A0AA95HJA8_9BACT</name>
<protein>
    <submittedName>
        <fullName evidence="2">Uncharacterized protein</fullName>
    </submittedName>
</protein>